<evidence type="ECO:0000313" key="2">
    <source>
        <dbReference type="EMBL" id="KAG5830152.1"/>
    </source>
</evidence>
<keyword evidence="3" id="KW-1185">Reference proteome</keyword>
<organism evidence="2 3">
    <name type="scientific">Anguilla anguilla</name>
    <name type="common">European freshwater eel</name>
    <name type="synonym">Muraena anguilla</name>
    <dbReference type="NCBI Taxonomy" id="7936"/>
    <lineage>
        <taxon>Eukaryota</taxon>
        <taxon>Metazoa</taxon>
        <taxon>Chordata</taxon>
        <taxon>Craniata</taxon>
        <taxon>Vertebrata</taxon>
        <taxon>Euteleostomi</taxon>
        <taxon>Actinopterygii</taxon>
        <taxon>Neopterygii</taxon>
        <taxon>Teleostei</taxon>
        <taxon>Anguilliformes</taxon>
        <taxon>Anguillidae</taxon>
        <taxon>Anguilla</taxon>
    </lineage>
</organism>
<feature type="region of interest" description="Disordered" evidence="1">
    <location>
        <begin position="51"/>
        <end position="142"/>
    </location>
</feature>
<accession>A0A9D3LI04</accession>
<gene>
    <name evidence="2" type="ORF">ANANG_G00316410</name>
</gene>
<evidence type="ECO:0000256" key="1">
    <source>
        <dbReference type="SAM" id="MobiDB-lite"/>
    </source>
</evidence>
<comment type="caution">
    <text evidence="2">The sequence shown here is derived from an EMBL/GenBank/DDBJ whole genome shotgun (WGS) entry which is preliminary data.</text>
</comment>
<evidence type="ECO:0000313" key="3">
    <source>
        <dbReference type="Proteomes" id="UP001044222"/>
    </source>
</evidence>
<feature type="compositionally biased region" description="Pro residues" evidence="1">
    <location>
        <begin position="67"/>
        <end position="86"/>
    </location>
</feature>
<reference evidence="2" key="1">
    <citation type="submission" date="2021-01" db="EMBL/GenBank/DDBJ databases">
        <title>A chromosome-scale assembly of European eel, Anguilla anguilla.</title>
        <authorList>
            <person name="Henkel C."/>
            <person name="Jong-Raadsen S.A."/>
            <person name="Dufour S."/>
            <person name="Weltzien F.-A."/>
            <person name="Palstra A.P."/>
            <person name="Pelster B."/>
            <person name="Spaink H.P."/>
            <person name="Van Den Thillart G.E."/>
            <person name="Jansen H."/>
            <person name="Zahm M."/>
            <person name="Klopp C."/>
            <person name="Cedric C."/>
            <person name="Louis A."/>
            <person name="Berthelot C."/>
            <person name="Parey E."/>
            <person name="Roest Crollius H."/>
            <person name="Montfort J."/>
            <person name="Robinson-Rechavi M."/>
            <person name="Bucao C."/>
            <person name="Bouchez O."/>
            <person name="Gislard M."/>
            <person name="Lluch J."/>
            <person name="Milhes M."/>
            <person name="Lampietro C."/>
            <person name="Lopez Roques C."/>
            <person name="Donnadieu C."/>
            <person name="Braasch I."/>
            <person name="Desvignes T."/>
            <person name="Postlethwait J."/>
            <person name="Bobe J."/>
            <person name="Guiguen Y."/>
            <person name="Dirks R."/>
        </authorList>
    </citation>
    <scope>NUCLEOTIDE SEQUENCE</scope>
    <source>
        <strain evidence="2">Tag_6206</strain>
        <tissue evidence="2">Liver</tissue>
    </source>
</reference>
<name>A0A9D3LI04_ANGAN</name>
<sequence>MSKQRPLAPPPPGVQYGLASASLLPGAQSSAFFSVKKLKVERSCRWDMTGYVARGKAYSQSSKKNPRPPPSPPPLPPARGSPPPSPTSRRSSSRRQRRQRRPVPASSSSSSSSSASASSSSGQPLGVGAAAHNLTRRSTVRLLDTYQRCGLAQERGAGERRAA</sequence>
<feature type="compositionally biased region" description="Low complexity" evidence="1">
    <location>
        <begin position="102"/>
        <end position="124"/>
    </location>
</feature>
<feature type="compositionally biased region" description="Basic residues" evidence="1">
    <location>
        <begin position="91"/>
        <end position="101"/>
    </location>
</feature>
<protein>
    <submittedName>
        <fullName evidence="2">Uncharacterized protein</fullName>
    </submittedName>
</protein>
<proteinExistence type="predicted"/>
<dbReference type="EMBL" id="JAFIRN010000041">
    <property type="protein sequence ID" value="KAG5830152.1"/>
    <property type="molecule type" value="Genomic_DNA"/>
</dbReference>
<dbReference type="AlphaFoldDB" id="A0A9D3LI04"/>
<dbReference type="Proteomes" id="UP001044222">
    <property type="component" value="Unassembled WGS sequence"/>
</dbReference>
<feature type="non-terminal residue" evidence="2">
    <location>
        <position position="163"/>
    </location>
</feature>